<dbReference type="GeneID" id="28973515"/>
<dbReference type="SMART" id="SM00175">
    <property type="entry name" value="RAB"/>
    <property type="match status" value="1"/>
</dbReference>
<dbReference type="InterPro" id="IPR005225">
    <property type="entry name" value="Small_GTP-bd"/>
</dbReference>
<dbReference type="PROSITE" id="PS51419">
    <property type="entry name" value="RAB"/>
    <property type="match status" value="1"/>
</dbReference>
<dbReference type="Gene3D" id="3.40.50.300">
    <property type="entry name" value="P-loop containing nucleotide triphosphate hydrolases"/>
    <property type="match status" value="1"/>
</dbReference>
<feature type="region of interest" description="Disordered" evidence="2">
    <location>
        <begin position="137"/>
        <end position="204"/>
    </location>
</feature>
<evidence type="ECO:0000313" key="3">
    <source>
        <dbReference type="EMBL" id="KPV78301.1"/>
    </source>
</evidence>
<evidence type="ECO:0000313" key="4">
    <source>
        <dbReference type="Proteomes" id="UP000053890"/>
    </source>
</evidence>
<dbReference type="PROSITE" id="PS51417">
    <property type="entry name" value="ARF"/>
    <property type="match status" value="1"/>
</dbReference>
<accession>A0A194SFE5</accession>
<dbReference type="RefSeq" id="XP_018274350.1">
    <property type="nucleotide sequence ID" value="XM_018413066.1"/>
</dbReference>
<feature type="compositionally biased region" description="Basic and acidic residues" evidence="2">
    <location>
        <begin position="271"/>
        <end position="280"/>
    </location>
</feature>
<dbReference type="PROSITE" id="PS51421">
    <property type="entry name" value="RAS"/>
    <property type="match status" value="1"/>
</dbReference>
<keyword evidence="1" id="KW-0547">Nucleotide-binding</keyword>
<dbReference type="CDD" id="cd01860">
    <property type="entry name" value="Rab5_related"/>
    <property type="match status" value="1"/>
</dbReference>
<sequence length="280" mass="29764">MDADQQQQQAQQPPARPVQVKLVLLGESAVGKSSVVLRFCQNDFQPNKEPTIGAAFLTQRCRLEDKVIKFEIWDTAGQERFRSLSPMYYRNAQAAVVVYDVTKSASLDQAKTWVKELQRQANPNIVIALAGNKIDLVRPSTDDEPSTPTGAADIETGSGEDSSSNDDATETPGGDDAASAAGGDEGPDGGKPSEARRQVSREEAEEYAKECGLLFFETSAKTGEGVVEVFTEIAKKIPLDALMAQSRGPGGARGAARGQAGAPGVNLTENEATKKDACAC</sequence>
<feature type="compositionally biased region" description="Basic and acidic residues" evidence="2">
    <location>
        <begin position="191"/>
        <end position="204"/>
    </location>
</feature>
<name>A0A194SFE5_RHOGW</name>
<dbReference type="EMBL" id="KQ474073">
    <property type="protein sequence ID" value="KPV78301.1"/>
    <property type="molecule type" value="Genomic_DNA"/>
</dbReference>
<gene>
    <name evidence="3" type="ORF">RHOBADRAFT_32945</name>
</gene>
<dbReference type="GO" id="GO:0005525">
    <property type="term" value="F:GTP binding"/>
    <property type="evidence" value="ECO:0007669"/>
    <property type="project" value="InterPro"/>
</dbReference>
<dbReference type="PANTHER" id="PTHR47978">
    <property type="match status" value="1"/>
</dbReference>
<dbReference type="PROSITE" id="PS51420">
    <property type="entry name" value="RHO"/>
    <property type="match status" value="1"/>
</dbReference>
<dbReference type="SMART" id="SM00173">
    <property type="entry name" value="RAS"/>
    <property type="match status" value="1"/>
</dbReference>
<dbReference type="GO" id="GO:0003924">
    <property type="term" value="F:GTPase activity"/>
    <property type="evidence" value="ECO:0007669"/>
    <property type="project" value="InterPro"/>
</dbReference>
<reference evidence="3 4" key="1">
    <citation type="journal article" date="2015" name="Front. Microbiol.">
        <title>Genome sequence of the plant growth promoting endophytic yeast Rhodotorula graminis WP1.</title>
        <authorList>
            <person name="Firrincieli A."/>
            <person name="Otillar R."/>
            <person name="Salamov A."/>
            <person name="Schmutz J."/>
            <person name="Khan Z."/>
            <person name="Redman R.S."/>
            <person name="Fleck N.D."/>
            <person name="Lindquist E."/>
            <person name="Grigoriev I.V."/>
            <person name="Doty S.L."/>
        </authorList>
    </citation>
    <scope>NUCLEOTIDE SEQUENCE [LARGE SCALE GENOMIC DNA]</scope>
    <source>
        <strain evidence="3 4">WP1</strain>
    </source>
</reference>
<dbReference type="Pfam" id="PF00071">
    <property type="entry name" value="Ras"/>
    <property type="match status" value="1"/>
</dbReference>
<dbReference type="InterPro" id="IPR001806">
    <property type="entry name" value="Small_GTPase"/>
</dbReference>
<dbReference type="STRING" id="578459.A0A194SFE5"/>
<feature type="compositionally biased region" description="Low complexity" evidence="2">
    <location>
        <begin position="254"/>
        <end position="264"/>
    </location>
</feature>
<dbReference type="OMA" id="PKNEPQC"/>
<evidence type="ECO:0000256" key="2">
    <source>
        <dbReference type="SAM" id="MobiDB-lite"/>
    </source>
</evidence>
<dbReference type="SMART" id="SM00174">
    <property type="entry name" value="RHO"/>
    <property type="match status" value="1"/>
</dbReference>
<dbReference type="PRINTS" id="PR00449">
    <property type="entry name" value="RASTRNSFRMNG"/>
</dbReference>
<dbReference type="AlphaFoldDB" id="A0A194SFE5"/>
<dbReference type="FunFam" id="3.40.50.300:FF:000808">
    <property type="entry name" value="Small GTP-binding protein, putative"/>
    <property type="match status" value="1"/>
</dbReference>
<proteinExistence type="predicted"/>
<organism evidence="3 4">
    <name type="scientific">Rhodotorula graminis (strain WP1)</name>
    <dbReference type="NCBI Taxonomy" id="578459"/>
    <lineage>
        <taxon>Eukaryota</taxon>
        <taxon>Fungi</taxon>
        <taxon>Dikarya</taxon>
        <taxon>Basidiomycota</taxon>
        <taxon>Pucciniomycotina</taxon>
        <taxon>Microbotryomycetes</taxon>
        <taxon>Sporidiobolales</taxon>
        <taxon>Sporidiobolaceae</taxon>
        <taxon>Rhodotorula</taxon>
    </lineage>
</organism>
<dbReference type="InterPro" id="IPR027417">
    <property type="entry name" value="P-loop_NTPase"/>
</dbReference>
<dbReference type="NCBIfam" id="TIGR00231">
    <property type="entry name" value="small_GTP"/>
    <property type="match status" value="1"/>
</dbReference>
<dbReference type="SUPFAM" id="SSF52540">
    <property type="entry name" value="P-loop containing nucleoside triphosphate hydrolases"/>
    <property type="match status" value="1"/>
</dbReference>
<protein>
    <submittedName>
        <fullName evidence="3">Uncharacterized protein</fullName>
    </submittedName>
</protein>
<dbReference type="Proteomes" id="UP000053890">
    <property type="component" value="Unassembled WGS sequence"/>
</dbReference>
<feature type="region of interest" description="Disordered" evidence="2">
    <location>
        <begin position="247"/>
        <end position="280"/>
    </location>
</feature>
<keyword evidence="4" id="KW-1185">Reference proteome</keyword>
<dbReference type="OrthoDB" id="63533at2759"/>
<evidence type="ECO:0000256" key="1">
    <source>
        <dbReference type="ARBA" id="ARBA00022741"/>
    </source>
</evidence>
<dbReference type="SMART" id="SM00176">
    <property type="entry name" value="RAN"/>
    <property type="match status" value="1"/>
</dbReference>